<dbReference type="Pfam" id="PF03466">
    <property type="entry name" value="LysR_substrate"/>
    <property type="match status" value="1"/>
</dbReference>
<dbReference type="InterPro" id="IPR000847">
    <property type="entry name" value="LysR_HTH_N"/>
</dbReference>
<dbReference type="RefSeq" id="WP_377340173.1">
    <property type="nucleotide sequence ID" value="NZ_JBHLUE010000013.1"/>
</dbReference>
<proteinExistence type="inferred from homology"/>
<dbReference type="Gene3D" id="1.10.10.10">
    <property type="entry name" value="Winged helix-like DNA-binding domain superfamily/Winged helix DNA-binding domain"/>
    <property type="match status" value="1"/>
</dbReference>
<dbReference type="EMBL" id="JBHLUE010000013">
    <property type="protein sequence ID" value="MFC0565884.1"/>
    <property type="molecule type" value="Genomic_DNA"/>
</dbReference>
<name>A0ABV6NYU9_9ACTN</name>
<evidence type="ECO:0000256" key="2">
    <source>
        <dbReference type="ARBA" id="ARBA00023015"/>
    </source>
</evidence>
<feature type="domain" description="HTH lysR-type" evidence="5">
    <location>
        <begin position="4"/>
        <end position="62"/>
    </location>
</feature>
<sequence length="309" mass="33914">MPDIELRELRLFLMLAEELHFGRTAERLGLTTSRVSQTLRTLERKLGGRRLFRRTSRVVELTEAGRALYAELTPAVTNLDQVLRTATFRARGPGVVRVGLLNAASGVDVLSRAIERFEAAHPGATVQLTTTPFADRLGPLRRREVDLVVTRLPLDQPDIVVGPVLSAADQRVVMVGRTHPLAHRVDVSVEDLADHDVRRPLGLTAEQSAAVCPARTPSGRNIRFVDAPVDDTAELLYLLARGRLVHPTVAPFAGHFKHPDVIAIPLRDLPSSTCALARLRGVRDPDRDALLTIVRELAAGASRNRRNPG</sequence>
<accession>A0ABV6NYU9</accession>
<evidence type="ECO:0000256" key="1">
    <source>
        <dbReference type="ARBA" id="ARBA00009437"/>
    </source>
</evidence>
<dbReference type="Gene3D" id="3.40.190.10">
    <property type="entry name" value="Periplasmic binding protein-like II"/>
    <property type="match status" value="2"/>
</dbReference>
<evidence type="ECO:0000259" key="5">
    <source>
        <dbReference type="PROSITE" id="PS50931"/>
    </source>
</evidence>
<dbReference type="Proteomes" id="UP001589894">
    <property type="component" value="Unassembled WGS sequence"/>
</dbReference>
<comment type="similarity">
    <text evidence="1">Belongs to the LysR transcriptional regulatory family.</text>
</comment>
<keyword evidence="7" id="KW-1185">Reference proteome</keyword>
<dbReference type="InterPro" id="IPR005119">
    <property type="entry name" value="LysR_subst-bd"/>
</dbReference>
<protein>
    <submittedName>
        <fullName evidence="6">LysR family transcriptional regulator</fullName>
    </submittedName>
</protein>
<keyword evidence="2" id="KW-0805">Transcription regulation</keyword>
<dbReference type="InterPro" id="IPR036388">
    <property type="entry name" value="WH-like_DNA-bd_sf"/>
</dbReference>
<dbReference type="PROSITE" id="PS50931">
    <property type="entry name" value="HTH_LYSR"/>
    <property type="match status" value="1"/>
</dbReference>
<dbReference type="PANTHER" id="PTHR30346:SF0">
    <property type="entry name" value="HCA OPERON TRANSCRIPTIONAL ACTIVATOR HCAR"/>
    <property type="match status" value="1"/>
</dbReference>
<dbReference type="PANTHER" id="PTHR30346">
    <property type="entry name" value="TRANSCRIPTIONAL DUAL REGULATOR HCAR-RELATED"/>
    <property type="match status" value="1"/>
</dbReference>
<comment type="caution">
    <text evidence="6">The sequence shown here is derived from an EMBL/GenBank/DDBJ whole genome shotgun (WGS) entry which is preliminary data.</text>
</comment>
<organism evidence="6 7">
    <name type="scientific">Plantactinospora siamensis</name>
    <dbReference type="NCBI Taxonomy" id="555372"/>
    <lineage>
        <taxon>Bacteria</taxon>
        <taxon>Bacillati</taxon>
        <taxon>Actinomycetota</taxon>
        <taxon>Actinomycetes</taxon>
        <taxon>Micromonosporales</taxon>
        <taxon>Micromonosporaceae</taxon>
        <taxon>Plantactinospora</taxon>
    </lineage>
</organism>
<evidence type="ECO:0000313" key="6">
    <source>
        <dbReference type="EMBL" id="MFC0565884.1"/>
    </source>
</evidence>
<evidence type="ECO:0000313" key="7">
    <source>
        <dbReference type="Proteomes" id="UP001589894"/>
    </source>
</evidence>
<evidence type="ECO:0000256" key="4">
    <source>
        <dbReference type="ARBA" id="ARBA00023163"/>
    </source>
</evidence>
<dbReference type="InterPro" id="IPR036390">
    <property type="entry name" value="WH_DNA-bd_sf"/>
</dbReference>
<dbReference type="SUPFAM" id="SSF53850">
    <property type="entry name" value="Periplasmic binding protein-like II"/>
    <property type="match status" value="1"/>
</dbReference>
<evidence type="ECO:0000256" key="3">
    <source>
        <dbReference type="ARBA" id="ARBA00023125"/>
    </source>
</evidence>
<reference evidence="6 7" key="1">
    <citation type="submission" date="2024-09" db="EMBL/GenBank/DDBJ databases">
        <authorList>
            <person name="Sun Q."/>
            <person name="Mori K."/>
        </authorList>
    </citation>
    <scope>NUCLEOTIDE SEQUENCE [LARGE SCALE GENOMIC DNA]</scope>
    <source>
        <strain evidence="6 7">TBRC 2205</strain>
    </source>
</reference>
<keyword evidence="3" id="KW-0238">DNA-binding</keyword>
<gene>
    <name evidence="6" type="ORF">ACFFHU_17320</name>
</gene>
<dbReference type="SUPFAM" id="SSF46785">
    <property type="entry name" value="Winged helix' DNA-binding domain"/>
    <property type="match status" value="1"/>
</dbReference>
<keyword evidence="4" id="KW-0804">Transcription</keyword>
<dbReference type="Pfam" id="PF00126">
    <property type="entry name" value="HTH_1"/>
    <property type="match status" value="1"/>
</dbReference>